<evidence type="ECO:0000313" key="2">
    <source>
        <dbReference type="EMBL" id="KAK2099291.1"/>
    </source>
</evidence>
<proteinExistence type="predicted"/>
<keyword evidence="3" id="KW-1185">Reference proteome</keyword>
<dbReference type="EMBL" id="JASSZA010000011">
    <property type="protein sequence ID" value="KAK2099291.1"/>
    <property type="molecule type" value="Genomic_DNA"/>
</dbReference>
<name>A0ABQ9UR29_SAGOE</name>
<gene>
    <name evidence="2" type="ORF">P7K49_024742</name>
</gene>
<evidence type="ECO:0000256" key="1">
    <source>
        <dbReference type="SAM" id="MobiDB-lite"/>
    </source>
</evidence>
<comment type="caution">
    <text evidence="2">The sequence shown here is derived from an EMBL/GenBank/DDBJ whole genome shotgun (WGS) entry which is preliminary data.</text>
</comment>
<dbReference type="Proteomes" id="UP001266305">
    <property type="component" value="Unassembled WGS sequence"/>
</dbReference>
<organism evidence="2 3">
    <name type="scientific">Saguinus oedipus</name>
    <name type="common">Cotton-top tamarin</name>
    <name type="synonym">Oedipomidas oedipus</name>
    <dbReference type="NCBI Taxonomy" id="9490"/>
    <lineage>
        <taxon>Eukaryota</taxon>
        <taxon>Metazoa</taxon>
        <taxon>Chordata</taxon>
        <taxon>Craniata</taxon>
        <taxon>Vertebrata</taxon>
        <taxon>Euteleostomi</taxon>
        <taxon>Mammalia</taxon>
        <taxon>Eutheria</taxon>
        <taxon>Euarchontoglires</taxon>
        <taxon>Primates</taxon>
        <taxon>Haplorrhini</taxon>
        <taxon>Platyrrhini</taxon>
        <taxon>Cebidae</taxon>
        <taxon>Callitrichinae</taxon>
        <taxon>Saguinus</taxon>
    </lineage>
</organism>
<feature type="region of interest" description="Disordered" evidence="1">
    <location>
        <begin position="1"/>
        <end position="74"/>
    </location>
</feature>
<protein>
    <submittedName>
        <fullName evidence="2">Uncharacterized protein</fullName>
    </submittedName>
</protein>
<evidence type="ECO:0000313" key="3">
    <source>
        <dbReference type="Proteomes" id="UP001266305"/>
    </source>
</evidence>
<reference evidence="2 3" key="1">
    <citation type="submission" date="2023-05" db="EMBL/GenBank/DDBJ databases">
        <title>B98-5 Cell Line De Novo Hybrid Assembly: An Optical Mapping Approach.</title>
        <authorList>
            <person name="Kananen K."/>
            <person name="Auerbach J.A."/>
            <person name="Kautto E."/>
            <person name="Blachly J.S."/>
        </authorList>
    </citation>
    <scope>NUCLEOTIDE SEQUENCE [LARGE SCALE GENOMIC DNA]</scope>
    <source>
        <strain evidence="2">B95-8</strain>
        <tissue evidence="2">Cell line</tissue>
    </source>
</reference>
<accession>A0ABQ9UR29</accession>
<feature type="non-terminal residue" evidence="2">
    <location>
        <position position="74"/>
    </location>
</feature>
<sequence>MQGAANGFAPETLPKQAPDGTGRVPELSPHSPCHPSRTGPAVFPSHHHTHPVTPAGLARPWLGSSVVITPPTLS</sequence>